<gene>
    <name evidence="2" type="ORF">EBBID32_39200</name>
</gene>
<reference evidence="3" key="2">
    <citation type="submission" date="2013-04" db="EMBL/GenBank/DDBJ databases">
        <title>Bisphenol A degrading Sphingobium sp. strain BiD32.</title>
        <authorList>
            <person name="Nielsen J.L."/>
            <person name="Zhou N.A."/>
            <person name="Kjeldal H."/>
        </authorList>
    </citation>
    <scope>NUCLEOTIDE SEQUENCE [LARGE SCALE GENOMIC DNA]</scope>
    <source>
        <strain evidence="3">BiD32</strain>
    </source>
</reference>
<dbReference type="Proteomes" id="UP000013201">
    <property type="component" value="Unassembled WGS sequence"/>
</dbReference>
<dbReference type="EMBL" id="CAVK010000203">
    <property type="protein sequence ID" value="CCW19553.1"/>
    <property type="molecule type" value="Genomic_DNA"/>
</dbReference>
<feature type="compositionally biased region" description="Basic and acidic residues" evidence="1">
    <location>
        <begin position="193"/>
        <end position="205"/>
    </location>
</feature>
<feature type="region of interest" description="Disordered" evidence="1">
    <location>
        <begin position="1"/>
        <end position="136"/>
    </location>
</feature>
<keyword evidence="3" id="KW-1185">Reference proteome</keyword>
<name>N1MW78_9SPHN</name>
<reference evidence="2 3" key="1">
    <citation type="submission" date="2013-03" db="EMBL/GenBank/DDBJ databases">
        <authorList>
            <person name="Le V."/>
        </authorList>
    </citation>
    <scope>NUCLEOTIDE SEQUENCE [LARGE SCALE GENOMIC DNA]</scope>
    <source>
        <strain evidence="2 3">BiD32</strain>
    </source>
</reference>
<feature type="compositionally biased region" description="Acidic residues" evidence="1">
    <location>
        <begin position="70"/>
        <end position="88"/>
    </location>
</feature>
<feature type="region of interest" description="Disordered" evidence="1">
    <location>
        <begin position="186"/>
        <end position="205"/>
    </location>
</feature>
<comment type="caution">
    <text evidence="2">The sequence shown here is derived from an EMBL/GenBank/DDBJ whole genome shotgun (WGS) entry which is preliminary data.</text>
</comment>
<feature type="compositionally biased region" description="Basic and acidic residues" evidence="1">
    <location>
        <begin position="95"/>
        <end position="109"/>
    </location>
</feature>
<protein>
    <submittedName>
        <fullName evidence="2">Uncharacterized protein</fullName>
    </submittedName>
</protein>
<proteinExistence type="predicted"/>
<evidence type="ECO:0000256" key="1">
    <source>
        <dbReference type="SAM" id="MobiDB-lite"/>
    </source>
</evidence>
<evidence type="ECO:0000313" key="2">
    <source>
        <dbReference type="EMBL" id="CCW19553.1"/>
    </source>
</evidence>
<evidence type="ECO:0000313" key="3">
    <source>
        <dbReference type="Proteomes" id="UP000013201"/>
    </source>
</evidence>
<accession>N1MW78</accession>
<feature type="compositionally biased region" description="Basic and acidic residues" evidence="1">
    <location>
        <begin position="13"/>
        <end position="68"/>
    </location>
</feature>
<sequence>MLDVGFDPESGIDELREEGRANAGDDGKHEHFDAGGNDVAKDALGHEGGAPEKGERQQHEACKRHQLELNDGDEDLDRQHEEGDDDDQPGYQQDQDLHEIGEQPHRPDEVGGGVEQRLSGIKTGRGDNAGAHEITDGHAAATGLQAKPGKALQHNASEIREVADDEGESADVERLLDQALQHIFIGAPGPEQGCDRHVDDDEGGRQEADLTAEQAEAAVDILGEDRQKLVDDAGIIHGCRSLPWKNRRRSASQTASHPDSGMVIVLQRFSSAA</sequence>
<dbReference type="AlphaFoldDB" id="N1MW78"/>
<organism evidence="2 3">
    <name type="scientific">Sphingobium indicum BiD32</name>
    <dbReference type="NCBI Taxonomy" id="1301087"/>
    <lineage>
        <taxon>Bacteria</taxon>
        <taxon>Pseudomonadati</taxon>
        <taxon>Pseudomonadota</taxon>
        <taxon>Alphaproteobacteria</taxon>
        <taxon>Sphingomonadales</taxon>
        <taxon>Sphingomonadaceae</taxon>
        <taxon>Sphingobium</taxon>
    </lineage>
</organism>